<dbReference type="RefSeq" id="WP_379570990.1">
    <property type="nucleotide sequence ID" value="NZ_JBHSQK010000098.1"/>
</dbReference>
<keyword evidence="3" id="KW-1185">Reference proteome</keyword>
<evidence type="ECO:0000256" key="1">
    <source>
        <dbReference type="SAM" id="MobiDB-lite"/>
    </source>
</evidence>
<name>A0ABW1IIA3_9PSEU</name>
<evidence type="ECO:0000313" key="2">
    <source>
        <dbReference type="EMBL" id="MFC5952259.1"/>
    </source>
</evidence>
<reference evidence="3" key="1">
    <citation type="journal article" date="2019" name="Int. J. Syst. Evol. Microbiol.">
        <title>The Global Catalogue of Microorganisms (GCM) 10K type strain sequencing project: providing services to taxonomists for standard genome sequencing and annotation.</title>
        <authorList>
            <consortium name="The Broad Institute Genomics Platform"/>
            <consortium name="The Broad Institute Genome Sequencing Center for Infectious Disease"/>
            <person name="Wu L."/>
            <person name="Ma J."/>
        </authorList>
    </citation>
    <scope>NUCLEOTIDE SEQUENCE [LARGE SCALE GENOMIC DNA]</scope>
    <source>
        <strain evidence="3">CGMCC 4.7397</strain>
    </source>
</reference>
<feature type="region of interest" description="Disordered" evidence="1">
    <location>
        <begin position="1"/>
        <end position="61"/>
    </location>
</feature>
<feature type="compositionally biased region" description="Basic and acidic residues" evidence="1">
    <location>
        <begin position="16"/>
        <end position="36"/>
    </location>
</feature>
<dbReference type="Proteomes" id="UP001596119">
    <property type="component" value="Unassembled WGS sequence"/>
</dbReference>
<dbReference type="EMBL" id="JBHSQK010000098">
    <property type="protein sequence ID" value="MFC5952259.1"/>
    <property type="molecule type" value="Genomic_DNA"/>
</dbReference>
<protein>
    <submittedName>
        <fullName evidence="2">Uncharacterized protein</fullName>
    </submittedName>
</protein>
<sequence length="61" mass="6935">MPEQRGTSHRWVTAEADERARRREARREGAERAERAQRRRPALSPAVAEPGPGVESRSERA</sequence>
<gene>
    <name evidence="2" type="ORF">ACFQH9_28740</name>
</gene>
<evidence type="ECO:0000313" key="3">
    <source>
        <dbReference type="Proteomes" id="UP001596119"/>
    </source>
</evidence>
<organism evidence="2 3">
    <name type="scientific">Pseudonocardia lutea</name>
    <dbReference type="NCBI Taxonomy" id="2172015"/>
    <lineage>
        <taxon>Bacteria</taxon>
        <taxon>Bacillati</taxon>
        <taxon>Actinomycetota</taxon>
        <taxon>Actinomycetes</taxon>
        <taxon>Pseudonocardiales</taxon>
        <taxon>Pseudonocardiaceae</taxon>
        <taxon>Pseudonocardia</taxon>
    </lineage>
</organism>
<comment type="caution">
    <text evidence="2">The sequence shown here is derived from an EMBL/GenBank/DDBJ whole genome shotgun (WGS) entry which is preliminary data.</text>
</comment>
<proteinExistence type="predicted"/>
<accession>A0ABW1IIA3</accession>
<feature type="non-terminal residue" evidence="2">
    <location>
        <position position="61"/>
    </location>
</feature>